<name>A0AAQ4DZ67_AMBAM</name>
<dbReference type="GO" id="GO:0032934">
    <property type="term" value="F:sterol binding"/>
    <property type="evidence" value="ECO:0007669"/>
    <property type="project" value="TreeGrafter"/>
</dbReference>
<proteinExistence type="predicted"/>
<dbReference type="InterPro" id="IPR000648">
    <property type="entry name" value="Oxysterol-bd"/>
</dbReference>
<evidence type="ECO:0000313" key="2">
    <source>
        <dbReference type="Proteomes" id="UP001321473"/>
    </source>
</evidence>
<reference evidence="1 2" key="1">
    <citation type="journal article" date="2023" name="Arcadia Sci">
        <title>De novo assembly of a long-read Amblyomma americanum tick genome.</title>
        <authorList>
            <person name="Chou S."/>
            <person name="Poskanzer K.E."/>
            <person name="Rollins M."/>
            <person name="Thuy-Boun P.S."/>
        </authorList>
    </citation>
    <scope>NUCLEOTIDE SEQUENCE [LARGE SCALE GENOMIC DNA]</scope>
    <source>
        <strain evidence="1">F_SG_1</strain>
        <tissue evidence="1">Salivary glands</tissue>
    </source>
</reference>
<dbReference type="SUPFAM" id="SSF144000">
    <property type="entry name" value="Oxysterol-binding protein-like"/>
    <property type="match status" value="1"/>
</dbReference>
<dbReference type="GO" id="GO:0005829">
    <property type="term" value="C:cytosol"/>
    <property type="evidence" value="ECO:0007669"/>
    <property type="project" value="TreeGrafter"/>
</dbReference>
<dbReference type="InterPro" id="IPR037239">
    <property type="entry name" value="OSBP_sf"/>
</dbReference>
<gene>
    <name evidence="1" type="ORF">V5799_005462</name>
</gene>
<dbReference type="Proteomes" id="UP001321473">
    <property type="component" value="Unassembled WGS sequence"/>
</dbReference>
<dbReference type="GO" id="GO:0005794">
    <property type="term" value="C:Golgi apparatus"/>
    <property type="evidence" value="ECO:0007669"/>
    <property type="project" value="TreeGrafter"/>
</dbReference>
<protein>
    <submittedName>
        <fullName evidence="1">Uncharacterized protein</fullName>
    </submittedName>
</protein>
<sequence length="176" mass="19582">MLRHLQGRQSFEAGPYQRQTLAETCLYAESAASGIRASAQLQPEAFCVGSYLQLRLRGKVSLYLSQYAEEYHLELPAGCVRNVSSKPWFELCGIVNVRCRETGYRARMKFMAKPPVPGSQKHCVHTDVYNPVSERPFVRLRGRWTDSVTATWASGVGTQLLLALPSSLGGRTQGTD</sequence>
<dbReference type="PANTHER" id="PTHR10972:SF200">
    <property type="entry name" value="OXYSTEROL-BINDING PROTEIN-RELATED PROTEIN 9"/>
    <property type="match status" value="1"/>
</dbReference>
<dbReference type="PANTHER" id="PTHR10972">
    <property type="entry name" value="OXYSTEROL-BINDING PROTEIN-RELATED"/>
    <property type="match status" value="1"/>
</dbReference>
<dbReference type="AlphaFoldDB" id="A0AAQ4DZ67"/>
<comment type="caution">
    <text evidence="1">The sequence shown here is derived from an EMBL/GenBank/DDBJ whole genome shotgun (WGS) entry which is preliminary data.</text>
</comment>
<accession>A0AAQ4DZ67</accession>
<dbReference type="EMBL" id="JARKHS020025025">
    <property type="protein sequence ID" value="KAK8767757.1"/>
    <property type="molecule type" value="Genomic_DNA"/>
</dbReference>
<evidence type="ECO:0000313" key="1">
    <source>
        <dbReference type="EMBL" id="KAK8767757.1"/>
    </source>
</evidence>
<dbReference type="Gene3D" id="2.40.160.120">
    <property type="match status" value="1"/>
</dbReference>
<dbReference type="GO" id="GO:0016020">
    <property type="term" value="C:membrane"/>
    <property type="evidence" value="ECO:0007669"/>
    <property type="project" value="TreeGrafter"/>
</dbReference>
<keyword evidence="2" id="KW-1185">Reference proteome</keyword>
<dbReference type="Pfam" id="PF01237">
    <property type="entry name" value="Oxysterol_BP"/>
    <property type="match status" value="1"/>
</dbReference>
<organism evidence="1 2">
    <name type="scientific">Amblyomma americanum</name>
    <name type="common">Lone star tick</name>
    <dbReference type="NCBI Taxonomy" id="6943"/>
    <lineage>
        <taxon>Eukaryota</taxon>
        <taxon>Metazoa</taxon>
        <taxon>Ecdysozoa</taxon>
        <taxon>Arthropoda</taxon>
        <taxon>Chelicerata</taxon>
        <taxon>Arachnida</taxon>
        <taxon>Acari</taxon>
        <taxon>Parasitiformes</taxon>
        <taxon>Ixodida</taxon>
        <taxon>Ixodoidea</taxon>
        <taxon>Ixodidae</taxon>
        <taxon>Amblyomminae</taxon>
        <taxon>Amblyomma</taxon>
    </lineage>
</organism>